<organism evidence="1 2">
    <name type="scientific">Aphidius gifuensis</name>
    <name type="common">Parasitoid wasp</name>
    <dbReference type="NCBI Taxonomy" id="684658"/>
    <lineage>
        <taxon>Eukaryota</taxon>
        <taxon>Metazoa</taxon>
        <taxon>Ecdysozoa</taxon>
        <taxon>Arthropoda</taxon>
        <taxon>Hexapoda</taxon>
        <taxon>Insecta</taxon>
        <taxon>Pterygota</taxon>
        <taxon>Neoptera</taxon>
        <taxon>Endopterygota</taxon>
        <taxon>Hymenoptera</taxon>
        <taxon>Apocrita</taxon>
        <taxon>Ichneumonoidea</taxon>
        <taxon>Braconidae</taxon>
        <taxon>Aphidiinae</taxon>
        <taxon>Aphidius</taxon>
    </lineage>
</organism>
<reference evidence="1 2" key="1">
    <citation type="submission" date="2020-08" db="EMBL/GenBank/DDBJ databases">
        <title>Aphidius gifuensis genome sequencing and assembly.</title>
        <authorList>
            <person name="Du Z."/>
        </authorList>
    </citation>
    <scope>NUCLEOTIDE SEQUENCE [LARGE SCALE GENOMIC DNA]</scope>
    <source>
        <strain evidence="1">YNYX2018</strain>
        <tissue evidence="1">Adults</tissue>
    </source>
</reference>
<protein>
    <recommendedName>
        <fullName evidence="3">Odorant-binding protein</fullName>
    </recommendedName>
</protein>
<dbReference type="EMBL" id="JACMRX010000002">
    <property type="protein sequence ID" value="KAF7995826.1"/>
    <property type="molecule type" value="Genomic_DNA"/>
</dbReference>
<evidence type="ECO:0000313" key="1">
    <source>
        <dbReference type="EMBL" id="KAF7995826.1"/>
    </source>
</evidence>
<gene>
    <name evidence="1" type="ORF">HCN44_006933</name>
</gene>
<sequence length="170" mass="19888">MMSMTAVLFDGIIPTSSTDIFSGCNEVEYLTLDERFATLFGFTEQEIYDIYKNDLEKFVSKFYDECGNLINYKEEDNDRYLNAIYLELKKLNKNACLNSKMKVIMQQIKIKYLTYAGFANFVNAFVTNQENFKPKNEEKCEKTKNNFKQYETICQDKITGCTNDVCQRVD</sequence>
<comment type="caution">
    <text evidence="1">The sequence shown here is derived from an EMBL/GenBank/DDBJ whole genome shotgun (WGS) entry which is preliminary data.</text>
</comment>
<evidence type="ECO:0008006" key="3">
    <source>
        <dbReference type="Google" id="ProtNLM"/>
    </source>
</evidence>
<name>A0A834Y0S9_APHGI</name>
<dbReference type="Proteomes" id="UP000639338">
    <property type="component" value="Unassembled WGS sequence"/>
</dbReference>
<accession>A0A834Y0S9</accession>
<keyword evidence="2" id="KW-1185">Reference proteome</keyword>
<dbReference type="AlphaFoldDB" id="A0A834Y0S9"/>
<evidence type="ECO:0000313" key="2">
    <source>
        <dbReference type="Proteomes" id="UP000639338"/>
    </source>
</evidence>
<proteinExistence type="predicted"/>